<sequence>MSWKWKRSLLRSIRRLNHFRRSDWLFATILRANLYENHVRKRCVVGAGASAGISASVSAGAGVAVAAEHQQQQRRRLQIR</sequence>
<dbReference type="Proteomes" id="UP000600918">
    <property type="component" value="Unassembled WGS sequence"/>
</dbReference>
<dbReference type="EMBL" id="JACSDY010000002">
    <property type="protein sequence ID" value="KAF7434704.1"/>
    <property type="molecule type" value="Genomic_DNA"/>
</dbReference>
<name>A0A834PAG9_VESPE</name>
<gene>
    <name evidence="1" type="ORF">H0235_002895</name>
</gene>
<dbReference type="AlphaFoldDB" id="A0A834PAG9"/>
<evidence type="ECO:0000313" key="1">
    <source>
        <dbReference type="EMBL" id="KAF7434704.1"/>
    </source>
</evidence>
<keyword evidence="2" id="KW-1185">Reference proteome</keyword>
<organism evidence="1 2">
    <name type="scientific">Vespula pensylvanica</name>
    <name type="common">Western yellow jacket</name>
    <name type="synonym">Wasp</name>
    <dbReference type="NCBI Taxonomy" id="30213"/>
    <lineage>
        <taxon>Eukaryota</taxon>
        <taxon>Metazoa</taxon>
        <taxon>Ecdysozoa</taxon>
        <taxon>Arthropoda</taxon>
        <taxon>Hexapoda</taxon>
        <taxon>Insecta</taxon>
        <taxon>Pterygota</taxon>
        <taxon>Neoptera</taxon>
        <taxon>Endopterygota</taxon>
        <taxon>Hymenoptera</taxon>
        <taxon>Apocrita</taxon>
        <taxon>Aculeata</taxon>
        <taxon>Vespoidea</taxon>
        <taxon>Vespidae</taxon>
        <taxon>Vespinae</taxon>
        <taxon>Vespula</taxon>
    </lineage>
</organism>
<evidence type="ECO:0000313" key="2">
    <source>
        <dbReference type="Proteomes" id="UP000600918"/>
    </source>
</evidence>
<protein>
    <submittedName>
        <fullName evidence="1">Uncharacterized protein</fullName>
    </submittedName>
</protein>
<reference evidence="1" key="1">
    <citation type="journal article" date="2020" name="G3 (Bethesda)">
        <title>High-Quality Assemblies for Three Invasive Social Wasps from the &lt;i&gt;Vespula&lt;/i&gt; Genus.</title>
        <authorList>
            <person name="Harrop T.W.R."/>
            <person name="Guhlin J."/>
            <person name="McLaughlin G.M."/>
            <person name="Permina E."/>
            <person name="Stockwell P."/>
            <person name="Gilligan J."/>
            <person name="Le Lec M.F."/>
            <person name="Gruber M.A.M."/>
            <person name="Quinn O."/>
            <person name="Lovegrove M."/>
            <person name="Duncan E.J."/>
            <person name="Remnant E.J."/>
            <person name="Van Eeckhoven J."/>
            <person name="Graham B."/>
            <person name="Knapp R.A."/>
            <person name="Langford K.W."/>
            <person name="Kronenberg Z."/>
            <person name="Press M.O."/>
            <person name="Eacker S.M."/>
            <person name="Wilson-Rankin E.E."/>
            <person name="Purcell J."/>
            <person name="Lester P.J."/>
            <person name="Dearden P.K."/>
        </authorList>
    </citation>
    <scope>NUCLEOTIDE SEQUENCE</scope>
    <source>
        <strain evidence="1">Volc-1</strain>
    </source>
</reference>
<comment type="caution">
    <text evidence="1">The sequence shown here is derived from an EMBL/GenBank/DDBJ whole genome shotgun (WGS) entry which is preliminary data.</text>
</comment>
<proteinExistence type="predicted"/>
<accession>A0A834PAG9</accession>